<proteinExistence type="predicted"/>
<feature type="region of interest" description="Disordered" evidence="1">
    <location>
        <begin position="96"/>
        <end position="117"/>
    </location>
</feature>
<dbReference type="AlphaFoldDB" id="A0A061RUX9"/>
<dbReference type="EMBL" id="GBEZ01011257">
    <property type="protein sequence ID" value="JAC74515.1"/>
    <property type="molecule type" value="Transcribed_RNA"/>
</dbReference>
<accession>A0A061RUX9</accession>
<name>A0A061RUX9_9CHLO</name>
<evidence type="ECO:0000256" key="1">
    <source>
        <dbReference type="SAM" id="MobiDB-lite"/>
    </source>
</evidence>
<organism evidence="2">
    <name type="scientific">Tetraselmis sp. GSL018</name>
    <dbReference type="NCBI Taxonomy" id="582737"/>
    <lineage>
        <taxon>Eukaryota</taxon>
        <taxon>Viridiplantae</taxon>
        <taxon>Chlorophyta</taxon>
        <taxon>core chlorophytes</taxon>
        <taxon>Chlorodendrophyceae</taxon>
        <taxon>Chlorodendrales</taxon>
        <taxon>Chlorodendraceae</taxon>
        <taxon>Tetraselmis</taxon>
    </lineage>
</organism>
<feature type="non-terminal residue" evidence="2">
    <location>
        <position position="1"/>
    </location>
</feature>
<feature type="compositionally biased region" description="Low complexity" evidence="1">
    <location>
        <begin position="41"/>
        <end position="67"/>
    </location>
</feature>
<reference evidence="2" key="1">
    <citation type="submission" date="2014-05" db="EMBL/GenBank/DDBJ databases">
        <title>The transcriptome of the halophilic microalga Tetraselmis sp. GSL018 isolated from the Great Salt Lake, Utah.</title>
        <authorList>
            <person name="Jinkerson R.E."/>
            <person name="D'Adamo S."/>
            <person name="Posewitz M.C."/>
        </authorList>
    </citation>
    <scope>NUCLEOTIDE SEQUENCE</scope>
    <source>
        <strain evidence="2">GSL018</strain>
    </source>
</reference>
<feature type="region of interest" description="Disordered" evidence="1">
    <location>
        <begin position="1"/>
        <end position="68"/>
    </location>
</feature>
<evidence type="ECO:0000313" key="2">
    <source>
        <dbReference type="EMBL" id="JAC74515.1"/>
    </source>
</evidence>
<gene>
    <name evidence="2" type="ORF">TSPGSL018_25730</name>
</gene>
<protein>
    <submittedName>
        <fullName evidence="2">Uncharacterized protein</fullName>
    </submittedName>
</protein>
<feature type="compositionally biased region" description="Low complexity" evidence="1">
    <location>
        <begin position="103"/>
        <end position="117"/>
    </location>
</feature>
<sequence>LAARAQGGPVGQGEVGAHDARGRRGDPPRKEAHEDEVSRQALSSPLRRRGGSAAAAAGGASLWAPPAQSASVSPFSMWLSTATSCPFPLLTSMPVERSAQCDPPSSSISSSNIPDLR</sequence>
<feature type="compositionally biased region" description="Basic and acidic residues" evidence="1">
    <location>
        <begin position="16"/>
        <end position="38"/>
    </location>
</feature>